<evidence type="ECO:0000259" key="14">
    <source>
        <dbReference type="PROSITE" id="PS50118"/>
    </source>
</evidence>
<evidence type="ECO:0000256" key="5">
    <source>
        <dbReference type="ARBA" id="ARBA00023125"/>
    </source>
</evidence>
<feature type="compositionally biased region" description="Basic and acidic residues" evidence="13">
    <location>
        <begin position="43"/>
        <end position="64"/>
    </location>
</feature>
<feature type="domain" description="HMG box" evidence="14">
    <location>
        <begin position="250"/>
        <end position="318"/>
    </location>
</feature>
<proteinExistence type="predicted"/>
<keyword evidence="3" id="KW-0678">Repressor</keyword>
<dbReference type="PROSITE" id="PS50118">
    <property type="entry name" value="HMG_BOX_2"/>
    <property type="match status" value="1"/>
</dbReference>
<dbReference type="Proteomes" id="UP001623348">
    <property type="component" value="Unassembled WGS sequence"/>
</dbReference>
<comment type="subcellular location">
    <subcellularLocation>
        <location evidence="1">Cytoplasm</location>
    </subcellularLocation>
</comment>
<comment type="subunit">
    <text evidence="10">Interacts with CTNNB1, competitively inhibiting CTNNB1-TCF7L2/TCF4 interaction.</text>
</comment>
<dbReference type="SUPFAM" id="SSF47095">
    <property type="entry name" value="HMG-box"/>
    <property type="match status" value="1"/>
</dbReference>
<keyword evidence="5 12" id="KW-0238">DNA-binding</keyword>
<evidence type="ECO:0000313" key="15">
    <source>
        <dbReference type="EMBL" id="GAB0195961.1"/>
    </source>
</evidence>
<evidence type="ECO:0000256" key="2">
    <source>
        <dbReference type="ARBA" id="ARBA00022490"/>
    </source>
</evidence>
<name>A0ABC9XEG8_GRUJA</name>
<dbReference type="PANTHER" id="PTHR47279:SF1">
    <property type="entry name" value="TRANSCRIPTION FACTOR SOX-30"/>
    <property type="match status" value="1"/>
</dbReference>
<dbReference type="InterPro" id="IPR052856">
    <property type="entry name" value="SOX30_TF"/>
</dbReference>
<comment type="caution">
    <text evidence="15">The sequence shown here is derived from an EMBL/GenBank/DDBJ whole genome shotgun (WGS) entry which is preliminary data.</text>
</comment>
<organism evidence="15 16">
    <name type="scientific">Grus japonensis</name>
    <name type="common">Japanese crane</name>
    <name type="synonym">Red-crowned crane</name>
    <dbReference type="NCBI Taxonomy" id="30415"/>
    <lineage>
        <taxon>Eukaryota</taxon>
        <taxon>Metazoa</taxon>
        <taxon>Chordata</taxon>
        <taxon>Craniata</taxon>
        <taxon>Vertebrata</taxon>
        <taxon>Euteleostomi</taxon>
        <taxon>Archelosauria</taxon>
        <taxon>Archosauria</taxon>
        <taxon>Dinosauria</taxon>
        <taxon>Saurischia</taxon>
        <taxon>Theropoda</taxon>
        <taxon>Coelurosauria</taxon>
        <taxon>Aves</taxon>
        <taxon>Neognathae</taxon>
        <taxon>Neoaves</taxon>
        <taxon>Gruiformes</taxon>
        <taxon>Gruidae</taxon>
        <taxon>Grus</taxon>
    </lineage>
</organism>
<evidence type="ECO:0000256" key="4">
    <source>
        <dbReference type="ARBA" id="ARBA00023015"/>
    </source>
</evidence>
<evidence type="ECO:0000256" key="13">
    <source>
        <dbReference type="SAM" id="MobiDB-lite"/>
    </source>
</evidence>
<dbReference type="AlphaFoldDB" id="A0ABC9XEG8"/>
<dbReference type="GO" id="GO:0001228">
    <property type="term" value="F:DNA-binding transcription activator activity, RNA polymerase II-specific"/>
    <property type="evidence" value="ECO:0007669"/>
    <property type="project" value="UniProtKB-ARBA"/>
</dbReference>
<evidence type="ECO:0000256" key="1">
    <source>
        <dbReference type="ARBA" id="ARBA00004496"/>
    </source>
</evidence>
<dbReference type="GO" id="GO:0005737">
    <property type="term" value="C:cytoplasm"/>
    <property type="evidence" value="ECO:0007669"/>
    <property type="project" value="UniProtKB-SubCell"/>
</dbReference>
<keyword evidence="6" id="KW-0010">Activator</keyword>
<keyword evidence="16" id="KW-1185">Reference proteome</keyword>
<evidence type="ECO:0000256" key="3">
    <source>
        <dbReference type="ARBA" id="ARBA00022491"/>
    </source>
</evidence>
<gene>
    <name evidence="15" type="ORF">GRJ2_002061400</name>
</gene>
<dbReference type="PANTHER" id="PTHR47279">
    <property type="entry name" value="TRANSCRIPTION FACTOR SOX-30"/>
    <property type="match status" value="1"/>
</dbReference>
<sequence length="499" mass="54687">MERGARERPLRSGAPPEPPPGPRRRPPSAPQREAKGPLRVRRIKAEEPEKGDPAGCRGDSREAGDELGCSPAPWGGKEEARGAIKREGDLDRGSGESPNEVKVLEKRGNGKEPWRGAAVKVELPNMALEACRMKVEQEGAPAGSLCGPARASANDRKAQLCEGLGILPEDLKIPVVFHPLPPGTRIQIQGPLPSELIRVTKVPVKQVPLKMQSLLEPSVKIETKNVPLTVLPSDSGMPDTPFSKDKSGHVKRPMNAFMVWARIHRPALAKANPAANNAEISVQLGLEWSKLTEEQKQPYYDEAQKIKQRHREEFPGEAPSAIRLPASSIQHAGPITLFQTTSASTTSMAVPSPTLPLRPVISPQHFVEPAQTEALDVTCPFIRPPFGCGNFSSSAPECLSFYEERYQRQEVMFSALDGDYPFKEYPEESIREDHRSYESLEVASCQSSCNEERYLSPLPQLDVGALEEVLSATPSTPSSIHLVNVTDSDEEEVKLLQEL</sequence>
<keyword evidence="4" id="KW-0805">Transcription regulation</keyword>
<reference evidence="15 16" key="1">
    <citation type="submission" date="2024-06" db="EMBL/GenBank/DDBJ databases">
        <title>The draft genome of Grus japonensis, version 3.</title>
        <authorList>
            <person name="Nabeshima K."/>
            <person name="Suzuki S."/>
            <person name="Onuma M."/>
        </authorList>
    </citation>
    <scope>NUCLEOTIDE SEQUENCE [LARGE SCALE GENOMIC DNA]</scope>
    <source>
        <strain evidence="15 16">451A</strain>
    </source>
</reference>
<feature type="region of interest" description="Disordered" evidence="13">
    <location>
        <begin position="1"/>
        <end position="108"/>
    </location>
</feature>
<evidence type="ECO:0000256" key="7">
    <source>
        <dbReference type="ARBA" id="ARBA00023163"/>
    </source>
</evidence>
<evidence type="ECO:0000313" key="16">
    <source>
        <dbReference type="Proteomes" id="UP001623348"/>
    </source>
</evidence>
<evidence type="ECO:0000256" key="10">
    <source>
        <dbReference type="ARBA" id="ARBA00063959"/>
    </source>
</evidence>
<evidence type="ECO:0000256" key="6">
    <source>
        <dbReference type="ARBA" id="ARBA00023159"/>
    </source>
</evidence>
<feature type="compositionally biased region" description="Basic and acidic residues" evidence="13">
    <location>
        <begin position="1"/>
        <end position="10"/>
    </location>
</feature>
<feature type="compositionally biased region" description="Basic and acidic residues" evidence="13">
    <location>
        <begin position="76"/>
        <end position="94"/>
    </location>
</feature>
<evidence type="ECO:0000256" key="12">
    <source>
        <dbReference type="PROSITE-ProRule" id="PRU00267"/>
    </source>
</evidence>
<dbReference type="InterPro" id="IPR009071">
    <property type="entry name" value="HMG_box_dom"/>
</dbReference>
<feature type="DNA-binding region" description="HMG box" evidence="12">
    <location>
        <begin position="250"/>
        <end position="318"/>
    </location>
</feature>
<dbReference type="GO" id="GO:0003677">
    <property type="term" value="F:DNA binding"/>
    <property type="evidence" value="ECO:0007669"/>
    <property type="project" value="UniProtKB-UniRule"/>
</dbReference>
<comment type="function">
    <text evidence="9">Acts both as a transcriptional activator and a repressor. Binds to the DNA sequence 5'-ACAAT-3' and shows a preference for guanine residues surrounding this core motif. Binds to its own promoter and activates its own transcription. Required to activate the expression of postmeiotic genes involved in spermiogenesis. Binds to the promoter region of CTNNB1 and represses its transcription which leads to inhibition of Wnt signaling. Also inhibits Wnt signaling by binding to the CTNNB1 protein, preventing interaction of CTNNB1 with TCF7L2/TCF4.</text>
</comment>
<accession>A0ABC9XEG8</accession>
<dbReference type="SMART" id="SM00398">
    <property type="entry name" value="HMG"/>
    <property type="match status" value="1"/>
</dbReference>
<dbReference type="Pfam" id="PF00505">
    <property type="entry name" value="HMG_box"/>
    <property type="match status" value="1"/>
</dbReference>
<keyword evidence="2" id="KW-0963">Cytoplasm</keyword>
<keyword evidence="7" id="KW-0804">Transcription</keyword>
<dbReference type="FunFam" id="1.10.30.10:FF:000027">
    <property type="entry name" value="Transcription factor SOX-30"/>
    <property type="match status" value="1"/>
</dbReference>
<dbReference type="InterPro" id="IPR036910">
    <property type="entry name" value="HMG_box_dom_sf"/>
</dbReference>
<dbReference type="GO" id="GO:0005634">
    <property type="term" value="C:nucleus"/>
    <property type="evidence" value="ECO:0007669"/>
    <property type="project" value="UniProtKB-UniRule"/>
</dbReference>
<evidence type="ECO:0000256" key="11">
    <source>
        <dbReference type="ARBA" id="ARBA00070331"/>
    </source>
</evidence>
<dbReference type="Gene3D" id="1.10.30.10">
    <property type="entry name" value="High mobility group box domain"/>
    <property type="match status" value="1"/>
</dbReference>
<evidence type="ECO:0000256" key="8">
    <source>
        <dbReference type="ARBA" id="ARBA00023242"/>
    </source>
</evidence>
<protein>
    <recommendedName>
        <fullName evidence="11">Transcription factor SOX-30</fullName>
    </recommendedName>
</protein>
<keyword evidence="8 12" id="KW-0539">Nucleus</keyword>
<evidence type="ECO:0000256" key="9">
    <source>
        <dbReference type="ARBA" id="ARBA00054217"/>
    </source>
</evidence>
<dbReference type="EMBL" id="BAAFJT010000014">
    <property type="protein sequence ID" value="GAB0195961.1"/>
    <property type="molecule type" value="Genomic_DNA"/>
</dbReference>